<evidence type="ECO:0000313" key="2">
    <source>
        <dbReference type="EMBL" id="MBE1493222.1"/>
    </source>
</evidence>
<dbReference type="EMBL" id="JADBEG010000001">
    <property type="protein sequence ID" value="MBE1493222.1"/>
    <property type="molecule type" value="Genomic_DNA"/>
</dbReference>
<feature type="region of interest" description="Disordered" evidence="1">
    <location>
        <begin position="21"/>
        <end position="47"/>
    </location>
</feature>
<accession>A0ABR9HR37</accession>
<keyword evidence="3" id="KW-1185">Reference proteome</keyword>
<organism evidence="2 3">
    <name type="scientific">Amycolatopsis lexingtonensis</name>
    <dbReference type="NCBI Taxonomy" id="218822"/>
    <lineage>
        <taxon>Bacteria</taxon>
        <taxon>Bacillati</taxon>
        <taxon>Actinomycetota</taxon>
        <taxon>Actinomycetes</taxon>
        <taxon>Pseudonocardiales</taxon>
        <taxon>Pseudonocardiaceae</taxon>
        <taxon>Amycolatopsis</taxon>
    </lineage>
</organism>
<sequence>MHNTVSGPTGTVVQAGDVHDGIHLHAPPLPAPVSPPVVNRGERLSCD</sequence>
<dbReference type="RefSeq" id="WP_158104381.1">
    <property type="nucleotide sequence ID" value="NZ_JADBEG010000001.1"/>
</dbReference>
<gene>
    <name evidence="2" type="ORF">H4696_000322</name>
</gene>
<protein>
    <submittedName>
        <fullName evidence="2">Uncharacterized protein</fullName>
    </submittedName>
</protein>
<evidence type="ECO:0000256" key="1">
    <source>
        <dbReference type="SAM" id="MobiDB-lite"/>
    </source>
</evidence>
<comment type="caution">
    <text evidence="2">The sequence shown here is derived from an EMBL/GenBank/DDBJ whole genome shotgun (WGS) entry which is preliminary data.</text>
</comment>
<evidence type="ECO:0000313" key="3">
    <source>
        <dbReference type="Proteomes" id="UP000631670"/>
    </source>
</evidence>
<reference evidence="2 3" key="1">
    <citation type="submission" date="2020-10" db="EMBL/GenBank/DDBJ databases">
        <title>Sequencing the genomes of 1000 actinobacteria strains.</title>
        <authorList>
            <person name="Klenk H.-P."/>
        </authorList>
    </citation>
    <scope>NUCLEOTIDE SEQUENCE [LARGE SCALE GENOMIC DNA]</scope>
    <source>
        <strain evidence="2 3">DSM 44653</strain>
    </source>
</reference>
<proteinExistence type="predicted"/>
<dbReference type="Proteomes" id="UP000631670">
    <property type="component" value="Unassembled WGS sequence"/>
</dbReference>
<name>A0ABR9HR37_9PSEU</name>